<comment type="similarity">
    <text evidence="7">Belongs to the binding-protein-dependent transport system permease family.</text>
</comment>
<evidence type="ECO:0000256" key="2">
    <source>
        <dbReference type="ARBA" id="ARBA00022448"/>
    </source>
</evidence>
<dbReference type="Proteomes" id="UP000076603">
    <property type="component" value="Unassembled WGS sequence"/>
</dbReference>
<evidence type="ECO:0000256" key="6">
    <source>
        <dbReference type="ARBA" id="ARBA00023136"/>
    </source>
</evidence>
<evidence type="ECO:0000256" key="4">
    <source>
        <dbReference type="ARBA" id="ARBA00022692"/>
    </source>
</evidence>
<dbReference type="Pfam" id="PF00528">
    <property type="entry name" value="BPD_transp_1"/>
    <property type="match status" value="1"/>
</dbReference>
<evidence type="ECO:0000313" key="9">
    <source>
        <dbReference type="EMBL" id="KZL92238.1"/>
    </source>
</evidence>
<evidence type="ECO:0000256" key="3">
    <source>
        <dbReference type="ARBA" id="ARBA00022475"/>
    </source>
</evidence>
<dbReference type="Gene3D" id="1.10.3720.10">
    <property type="entry name" value="MetI-like"/>
    <property type="match status" value="1"/>
</dbReference>
<comment type="caution">
    <text evidence="9">The sequence shown here is derived from an EMBL/GenBank/DDBJ whole genome shotgun (WGS) entry which is preliminary data.</text>
</comment>
<keyword evidence="4 7" id="KW-0812">Transmembrane</keyword>
<gene>
    <name evidence="9" type="primary">ddpC</name>
    <name evidence="9" type="ORF">CLMAG_20470</name>
</gene>
<dbReference type="GO" id="GO:0005886">
    <property type="term" value="C:plasma membrane"/>
    <property type="evidence" value="ECO:0007669"/>
    <property type="project" value="UniProtKB-SubCell"/>
</dbReference>
<dbReference type="PANTHER" id="PTHR43386">
    <property type="entry name" value="OLIGOPEPTIDE TRANSPORT SYSTEM PERMEASE PROTEIN APPC"/>
    <property type="match status" value="1"/>
</dbReference>
<dbReference type="RefSeq" id="WP_066621565.1">
    <property type="nucleotide sequence ID" value="NZ_FQXL01000004.1"/>
</dbReference>
<dbReference type="Pfam" id="PF12911">
    <property type="entry name" value="OppC_N"/>
    <property type="match status" value="1"/>
</dbReference>
<evidence type="ECO:0000256" key="1">
    <source>
        <dbReference type="ARBA" id="ARBA00004651"/>
    </source>
</evidence>
<dbReference type="OrthoDB" id="9783218at2"/>
<dbReference type="GO" id="GO:0071916">
    <property type="term" value="F:dipeptide transmembrane transporter activity"/>
    <property type="evidence" value="ECO:0007669"/>
    <property type="project" value="TreeGrafter"/>
</dbReference>
<dbReference type="CDD" id="cd06261">
    <property type="entry name" value="TM_PBP2"/>
    <property type="match status" value="1"/>
</dbReference>
<organism evidence="9 10">
    <name type="scientific">Clostridium magnum DSM 2767</name>
    <dbReference type="NCBI Taxonomy" id="1121326"/>
    <lineage>
        <taxon>Bacteria</taxon>
        <taxon>Bacillati</taxon>
        <taxon>Bacillota</taxon>
        <taxon>Clostridia</taxon>
        <taxon>Eubacteriales</taxon>
        <taxon>Clostridiaceae</taxon>
        <taxon>Clostridium</taxon>
    </lineage>
</organism>
<dbReference type="AlphaFoldDB" id="A0A161WYS3"/>
<keyword evidence="10" id="KW-1185">Reference proteome</keyword>
<dbReference type="InterPro" id="IPR035906">
    <property type="entry name" value="MetI-like_sf"/>
</dbReference>
<feature type="domain" description="ABC transmembrane type-1" evidence="8">
    <location>
        <begin position="95"/>
        <end position="280"/>
    </location>
</feature>
<evidence type="ECO:0000256" key="7">
    <source>
        <dbReference type="RuleBase" id="RU363032"/>
    </source>
</evidence>
<dbReference type="STRING" id="1121326.CLMAG_20470"/>
<dbReference type="InterPro" id="IPR050366">
    <property type="entry name" value="BP-dependent_transpt_permease"/>
</dbReference>
<feature type="transmembrane region" description="Helical" evidence="7">
    <location>
        <begin position="99"/>
        <end position="121"/>
    </location>
</feature>
<keyword evidence="3" id="KW-1003">Cell membrane</keyword>
<proteinExistence type="inferred from homology"/>
<feature type="transmembrane region" description="Helical" evidence="7">
    <location>
        <begin position="133"/>
        <end position="164"/>
    </location>
</feature>
<reference evidence="9 10" key="1">
    <citation type="submission" date="2016-04" db="EMBL/GenBank/DDBJ databases">
        <title>Genome sequence of Clostridium magnum DSM 2767.</title>
        <authorList>
            <person name="Poehlein A."/>
            <person name="Uhlig R."/>
            <person name="Fischer R."/>
            <person name="Bahl H."/>
            <person name="Daniel R."/>
        </authorList>
    </citation>
    <scope>NUCLEOTIDE SEQUENCE [LARGE SCALE GENOMIC DNA]</scope>
    <source>
        <strain evidence="9 10">DSM 2767</strain>
    </source>
</reference>
<name>A0A161WYS3_9CLOT</name>
<evidence type="ECO:0000256" key="5">
    <source>
        <dbReference type="ARBA" id="ARBA00022989"/>
    </source>
</evidence>
<dbReference type="InterPro" id="IPR025966">
    <property type="entry name" value="OppC_N"/>
</dbReference>
<sequence>MESKIESNYSLNKKQRKKSIILYKIKKNPMTILGVSIIGIIILLAVLAPYLTSYDPTKISILERFKPPSSKHWFGTDEVGRDIFTRVIFGARISLTAGISIVVISGAIGALIGAICGYFGGNTDQIIMRIMDMILAFPTLILAMVLTATLGSSLINAMLAIAIVKIPVYVRLSRGEALVVKNNLYVKAAKTFGLSNLYIIVRHIIPNTITPIIIQLTLDLGDTILLVATLGFLGLGAKPPAPEWGTMISTGFKYMLSQWWYPTFPGLAVFFASAGFNLIGDGLRDVLDPKSVR</sequence>
<feature type="transmembrane region" description="Helical" evidence="7">
    <location>
        <begin position="259"/>
        <end position="280"/>
    </location>
</feature>
<dbReference type="EMBL" id="LWAE01000002">
    <property type="protein sequence ID" value="KZL92238.1"/>
    <property type="molecule type" value="Genomic_DNA"/>
</dbReference>
<accession>A0A161WYS3</accession>
<dbReference type="PROSITE" id="PS50928">
    <property type="entry name" value="ABC_TM1"/>
    <property type="match status" value="1"/>
</dbReference>
<keyword evidence="2 7" id="KW-0813">Transport</keyword>
<feature type="transmembrane region" description="Helical" evidence="7">
    <location>
        <begin position="30"/>
        <end position="51"/>
    </location>
</feature>
<keyword evidence="5 7" id="KW-1133">Transmembrane helix</keyword>
<dbReference type="SUPFAM" id="SSF161098">
    <property type="entry name" value="MetI-like"/>
    <property type="match status" value="1"/>
</dbReference>
<keyword evidence="6 7" id="KW-0472">Membrane</keyword>
<comment type="subcellular location">
    <subcellularLocation>
        <location evidence="1 7">Cell membrane</location>
        <topology evidence="1 7">Multi-pass membrane protein</topology>
    </subcellularLocation>
</comment>
<evidence type="ECO:0000259" key="8">
    <source>
        <dbReference type="PROSITE" id="PS50928"/>
    </source>
</evidence>
<dbReference type="PATRIC" id="fig|1121326.3.peg.2036"/>
<dbReference type="PANTHER" id="PTHR43386:SF1">
    <property type="entry name" value="D,D-DIPEPTIDE TRANSPORT SYSTEM PERMEASE PROTEIN DDPC-RELATED"/>
    <property type="match status" value="1"/>
</dbReference>
<evidence type="ECO:0000313" key="10">
    <source>
        <dbReference type="Proteomes" id="UP000076603"/>
    </source>
</evidence>
<dbReference type="InterPro" id="IPR000515">
    <property type="entry name" value="MetI-like"/>
</dbReference>
<protein>
    <submittedName>
        <fullName evidence="9">Putative D,D-dipeptide transport system permease protein DdpC</fullName>
    </submittedName>
</protein>